<dbReference type="GO" id="GO:0097367">
    <property type="term" value="F:carbohydrate derivative binding"/>
    <property type="evidence" value="ECO:0007669"/>
    <property type="project" value="InterPro"/>
</dbReference>
<dbReference type="GO" id="GO:0006094">
    <property type="term" value="P:gluconeogenesis"/>
    <property type="evidence" value="ECO:0007669"/>
    <property type="project" value="UniProtKB-KW"/>
</dbReference>
<dbReference type="AlphaFoldDB" id="A0A5B8XDE3"/>
<evidence type="ECO:0000313" key="5">
    <source>
        <dbReference type="Proteomes" id="UP000321934"/>
    </source>
</evidence>
<keyword evidence="3 4" id="KW-0413">Isomerase</keyword>
<dbReference type="GO" id="GO:0051156">
    <property type="term" value="P:glucose 6-phosphate metabolic process"/>
    <property type="evidence" value="ECO:0007669"/>
    <property type="project" value="TreeGrafter"/>
</dbReference>
<dbReference type="GO" id="GO:0004347">
    <property type="term" value="F:glucose-6-phosphate isomerase activity"/>
    <property type="evidence" value="ECO:0007669"/>
    <property type="project" value="InterPro"/>
</dbReference>
<dbReference type="InterPro" id="IPR001672">
    <property type="entry name" value="G6P_Isomerase"/>
</dbReference>
<dbReference type="PROSITE" id="PS51463">
    <property type="entry name" value="P_GLUCOSE_ISOMERASE_3"/>
    <property type="match status" value="1"/>
</dbReference>
<name>A0A5B8XDE3_9RICK</name>
<protein>
    <submittedName>
        <fullName evidence="4">Glucose-6-phosphate isomerase</fullName>
    </submittedName>
</protein>
<dbReference type="Gene3D" id="3.40.50.10490">
    <property type="entry name" value="Glucose-6-phosphate isomerase like protein, domain 1"/>
    <property type="match status" value="2"/>
</dbReference>
<dbReference type="SUPFAM" id="SSF53697">
    <property type="entry name" value="SIS domain"/>
    <property type="match status" value="1"/>
</dbReference>
<evidence type="ECO:0000256" key="2">
    <source>
        <dbReference type="ARBA" id="ARBA00023152"/>
    </source>
</evidence>
<dbReference type="GO" id="GO:0005829">
    <property type="term" value="C:cytosol"/>
    <property type="evidence" value="ECO:0007669"/>
    <property type="project" value="TreeGrafter"/>
</dbReference>
<evidence type="ECO:0000256" key="1">
    <source>
        <dbReference type="ARBA" id="ARBA00022432"/>
    </source>
</evidence>
<dbReference type="EMBL" id="CP029077">
    <property type="protein sequence ID" value="QED23342.1"/>
    <property type="molecule type" value="Genomic_DNA"/>
</dbReference>
<keyword evidence="1" id="KW-0312">Gluconeogenesis</keyword>
<accession>A0A5B8XDE3</accession>
<proteinExistence type="predicted"/>
<gene>
    <name evidence="4" type="ORF">Deia_00547</name>
</gene>
<dbReference type="GO" id="GO:0048029">
    <property type="term" value="F:monosaccharide binding"/>
    <property type="evidence" value="ECO:0007669"/>
    <property type="project" value="TreeGrafter"/>
</dbReference>
<keyword evidence="5" id="KW-1185">Reference proteome</keyword>
<dbReference type="PANTHER" id="PTHR11469">
    <property type="entry name" value="GLUCOSE-6-PHOSPHATE ISOMERASE"/>
    <property type="match status" value="1"/>
</dbReference>
<reference evidence="4 5" key="1">
    <citation type="journal article" date="2019" name="ISME J.">
        <title>Deianiraea, an extracellular bacterium associated with the ciliate Paramecium, suggests an alternative scenario for the evolution of Rickettsiales.</title>
        <authorList>
            <person name="Castelli M."/>
            <person name="Sabaneyeva E."/>
            <person name="Lanzoni O."/>
            <person name="Lebedeva N."/>
            <person name="Floriano A.M."/>
            <person name="Gaiarsa S."/>
            <person name="Benken K."/>
            <person name="Modeo L."/>
            <person name="Bandi C."/>
            <person name="Potekhin A."/>
            <person name="Sassera D."/>
            <person name="Petroni G."/>
        </authorList>
    </citation>
    <scope>NUCLEOTIDE SEQUENCE [LARGE SCALE GENOMIC DNA]</scope>
    <source>
        <strain evidence="4">CyL4-1</strain>
    </source>
</reference>
<dbReference type="InterPro" id="IPR046348">
    <property type="entry name" value="SIS_dom_sf"/>
</dbReference>
<dbReference type="GO" id="GO:0006096">
    <property type="term" value="P:glycolytic process"/>
    <property type="evidence" value="ECO:0007669"/>
    <property type="project" value="UniProtKB-KW"/>
</dbReference>
<evidence type="ECO:0000256" key="3">
    <source>
        <dbReference type="ARBA" id="ARBA00023235"/>
    </source>
</evidence>
<keyword evidence="2" id="KW-0324">Glycolysis</keyword>
<dbReference type="PANTHER" id="PTHR11469:SF1">
    <property type="entry name" value="GLUCOSE-6-PHOSPHATE ISOMERASE"/>
    <property type="match status" value="1"/>
</dbReference>
<organism evidence="4 5">
    <name type="scientific">Candidatus Deianiraea vastatrix</name>
    <dbReference type="NCBI Taxonomy" id="2163644"/>
    <lineage>
        <taxon>Bacteria</taxon>
        <taxon>Pseudomonadati</taxon>
        <taxon>Pseudomonadota</taxon>
        <taxon>Alphaproteobacteria</taxon>
        <taxon>Rickettsiales</taxon>
        <taxon>Candidatus Deianiraeaceae</taxon>
        <taxon>Candidatus Deianiraea</taxon>
    </lineage>
</organism>
<evidence type="ECO:0000313" key="4">
    <source>
        <dbReference type="EMBL" id="QED23342.1"/>
    </source>
</evidence>
<sequence>MYNYMKIASCGFIKNKNLITKERVIDILLNDKKWQEIIDTINNQESLNLVTKAANNILTSGAQNIVIVGIGGSILAARAIYEYAKYELKLDRSIHFLDNLTSNFDTNSLPKDAFFIFISKSGKTIETLTQMCYIINHLSKSSVNISKHCLLITQNNNSEMGKIAHKNNISILPWSADISGRFSCFSNNSNLISILCGINIKDIFSNLTKYINTLINNEQFIDNINLSLNSVEQKCSSNILMTYDSRLSFFIDWYIQIWSESLGKENIGTMPSAALGPIDQHSKLQLFLDGPKDKIFTIFANHAKKNEVSLDWNLFDDCNIDYIKNNSIDEIIHASFYGTYQSMVMKNLPVRIVEYDPKISFIFEIMAYSMIETIIACHFFNVNPYNQPAVEKSKEILYNELNKKL</sequence>
<dbReference type="Proteomes" id="UP000321934">
    <property type="component" value="Chromosome"/>
</dbReference>